<reference evidence="4 5" key="1">
    <citation type="submission" date="2017-05" db="EMBL/GenBank/DDBJ databases">
        <authorList>
            <person name="Varghese N."/>
            <person name="Submissions S."/>
        </authorList>
    </citation>
    <scope>NUCLEOTIDE SEQUENCE [LARGE SCALE GENOMIC DNA]</scope>
    <source>
        <strain evidence="4 5">DSM 27040</strain>
    </source>
</reference>
<name>A0A521D1C6_SACCC</name>
<evidence type="ECO:0000256" key="2">
    <source>
        <dbReference type="SAM" id="Phobius"/>
    </source>
</evidence>
<evidence type="ECO:0000259" key="3">
    <source>
        <dbReference type="Pfam" id="PF05569"/>
    </source>
</evidence>
<dbReference type="CDD" id="cd07341">
    <property type="entry name" value="M56_BlaR1_MecR1_like"/>
    <property type="match status" value="1"/>
</dbReference>
<dbReference type="InterPro" id="IPR052173">
    <property type="entry name" value="Beta-lactam_resp_regulator"/>
</dbReference>
<feature type="transmembrane region" description="Helical" evidence="2">
    <location>
        <begin position="127"/>
        <end position="147"/>
    </location>
</feature>
<feature type="domain" description="Peptidase M56" evidence="3">
    <location>
        <begin position="27"/>
        <end position="297"/>
    </location>
</feature>
<organism evidence="4 5">
    <name type="scientific">Saccharicrinis carchari</name>
    <dbReference type="NCBI Taxonomy" id="1168039"/>
    <lineage>
        <taxon>Bacteria</taxon>
        <taxon>Pseudomonadati</taxon>
        <taxon>Bacteroidota</taxon>
        <taxon>Bacteroidia</taxon>
        <taxon>Marinilabiliales</taxon>
        <taxon>Marinilabiliaceae</taxon>
        <taxon>Saccharicrinis</taxon>
    </lineage>
</organism>
<gene>
    <name evidence="4" type="ORF">SAMN06265379_104102</name>
</gene>
<dbReference type="PANTHER" id="PTHR34978">
    <property type="entry name" value="POSSIBLE SENSOR-TRANSDUCER PROTEIN BLAR"/>
    <property type="match status" value="1"/>
</dbReference>
<feature type="coiled-coil region" evidence="1">
    <location>
        <begin position="480"/>
        <end position="514"/>
    </location>
</feature>
<evidence type="ECO:0000256" key="1">
    <source>
        <dbReference type="SAM" id="Coils"/>
    </source>
</evidence>
<feature type="transmembrane region" description="Helical" evidence="2">
    <location>
        <begin position="15"/>
        <end position="38"/>
    </location>
</feature>
<dbReference type="Pfam" id="PF05569">
    <property type="entry name" value="Peptidase_M56"/>
    <property type="match status" value="1"/>
</dbReference>
<feature type="transmembrane region" description="Helical" evidence="2">
    <location>
        <begin position="50"/>
        <end position="72"/>
    </location>
</feature>
<dbReference type="PANTHER" id="PTHR34978:SF3">
    <property type="entry name" value="SLR0241 PROTEIN"/>
    <property type="match status" value="1"/>
</dbReference>
<dbReference type="Proteomes" id="UP000319040">
    <property type="component" value="Unassembled WGS sequence"/>
</dbReference>
<dbReference type="RefSeq" id="WP_142533262.1">
    <property type="nucleotide sequence ID" value="NZ_FXTB01000004.1"/>
</dbReference>
<sequence>MNLIHKLFSPAISEALGWTIVHALWQGIIVLIVLLILLATLKKHSAQIRYFISFTALVIMLGWSISTFVGGYTDARDKQILKNELLNQQDYLKNLSFSNPRPNELNVSASGLKFEKLKIRVWFQRNFPLLLSIWLVGIGIFTLRLLAGLAYTWRLRTNNLLPFEARWMHKLKELAAALKISRKISAYQSAHASTPLTLGFLKPIILFPVKMLSGLSDKKVEAIIAHELAHIVRNDYLFNIIQSIIEILFFYHPAIWRMSAHIRREREHACDDIAINLTGDKLSYVQALAHPSISGQAGNISIYSQKNLSMGFAHKKSSLLERVKRIQKQRAMKTNFSEGLIAACIILSSIFLLSFSLGNQFNESNPPLSQSVHTEEQSLSPQTRIATLPKAQAKAKKDSLLRAVEKNVTIVRSDEKLSKEIIQAIEIALTENDESLSAEIMEEINMALKEISESGIQDAMKEARIEIKAAMAEINSDSIQEEIRTEMKEAREEINKAMKENQLTAREKQEIEETTELSLKAAETGLKMAAEVLESIDIESIVATSLEAANTAIELAGKQIEAMHLDSLIDAEINTIEIEIDKNDLNRSREQLKRDKAQLQKDLKELKKDMKKLKKEIKKELKEAE</sequence>
<keyword evidence="2" id="KW-0472">Membrane</keyword>
<evidence type="ECO:0000313" key="4">
    <source>
        <dbReference type="EMBL" id="SMO65462.1"/>
    </source>
</evidence>
<accession>A0A521D1C6</accession>
<dbReference type="OrthoDB" id="15218at2"/>
<dbReference type="Gene3D" id="3.30.2010.10">
    <property type="entry name" value="Metalloproteases ('zincins'), catalytic domain"/>
    <property type="match status" value="1"/>
</dbReference>
<keyword evidence="2" id="KW-0812">Transmembrane</keyword>
<protein>
    <submittedName>
        <fullName evidence="4">BlaR1 peptidase M56</fullName>
    </submittedName>
</protein>
<keyword evidence="5" id="KW-1185">Reference proteome</keyword>
<evidence type="ECO:0000313" key="5">
    <source>
        <dbReference type="Proteomes" id="UP000319040"/>
    </source>
</evidence>
<feature type="transmembrane region" description="Helical" evidence="2">
    <location>
        <begin position="339"/>
        <end position="358"/>
    </location>
</feature>
<dbReference type="AlphaFoldDB" id="A0A521D1C6"/>
<proteinExistence type="predicted"/>
<dbReference type="InterPro" id="IPR008756">
    <property type="entry name" value="Peptidase_M56"/>
</dbReference>
<keyword evidence="2" id="KW-1133">Transmembrane helix</keyword>
<keyword evidence="1" id="KW-0175">Coiled coil</keyword>
<dbReference type="EMBL" id="FXTB01000004">
    <property type="protein sequence ID" value="SMO65462.1"/>
    <property type="molecule type" value="Genomic_DNA"/>
</dbReference>
<feature type="coiled-coil region" evidence="1">
    <location>
        <begin position="582"/>
        <end position="623"/>
    </location>
</feature>